<dbReference type="AlphaFoldDB" id="Q0ZQJ1"/>
<dbReference type="CDD" id="cd14495">
    <property type="entry name" value="PTPLP-like"/>
    <property type="match status" value="1"/>
</dbReference>
<dbReference type="BRENDA" id="3.1.3.26">
    <property type="organism ID" value="9432"/>
</dbReference>
<feature type="domain" description="Tyrosine specific protein phosphatases" evidence="2">
    <location>
        <begin position="200"/>
        <end position="276"/>
    </location>
</feature>
<name>Q0ZQJ1_9FIRM</name>
<protein>
    <submittedName>
        <fullName evidence="3">Protein tyrosine phosphatase-like inositol polyphosphate phosphatase</fullName>
    </submittedName>
</protein>
<accession>Q0ZQJ1</accession>
<reference evidence="3" key="1">
    <citation type="submission" date="2006-11" db="EMBL/GenBank/DDBJ databases">
        <title>Kinetics and stereospecificity of a novel protein tyrosine phosphatase-like inositol polyphosphate phosphatase.</title>
        <authorList>
            <person name="Puhl A.A."/>
            <person name="Selinger L.B."/>
            <person name="Greiner R."/>
        </authorList>
    </citation>
    <scope>NUCLEOTIDE SEQUENCE</scope>
    <source>
        <strain evidence="3">ATCC 49690</strain>
    </source>
</reference>
<keyword evidence="1" id="KW-0732">Signal</keyword>
<proteinExistence type="predicted"/>
<dbReference type="Gene3D" id="3.30.70.1690">
    <property type="match status" value="1"/>
</dbReference>
<dbReference type="InterPro" id="IPR029021">
    <property type="entry name" value="Prot-tyrosine_phosphatase-like"/>
</dbReference>
<feature type="signal peptide" evidence="1">
    <location>
        <begin position="1"/>
        <end position="24"/>
    </location>
</feature>
<dbReference type="SUPFAM" id="SSF52799">
    <property type="entry name" value="(Phosphotyrosine protein) phosphatases II"/>
    <property type="match status" value="1"/>
</dbReference>
<feature type="chain" id="PRO_5038965838" evidence="1">
    <location>
        <begin position="25"/>
        <end position="295"/>
    </location>
</feature>
<dbReference type="Pfam" id="PF14566">
    <property type="entry name" value="PTPlike_phytase"/>
    <property type="match status" value="1"/>
</dbReference>
<dbReference type="EMBL" id="DQ257444">
    <property type="protein sequence ID" value="ABC69361.2"/>
    <property type="molecule type" value="Genomic_DNA"/>
</dbReference>
<evidence type="ECO:0000256" key="1">
    <source>
        <dbReference type="SAM" id="SignalP"/>
    </source>
</evidence>
<organism evidence="3">
    <name type="scientific">Selenomonas lacticifex</name>
    <dbReference type="NCBI Taxonomy" id="86957"/>
    <lineage>
        <taxon>Bacteria</taxon>
        <taxon>Bacillati</taxon>
        <taxon>Bacillota</taxon>
        <taxon>Negativicutes</taxon>
        <taxon>Selenomonadales</taxon>
        <taxon>Selenomonadaceae</taxon>
        <taxon>Selenomonas</taxon>
    </lineage>
</organism>
<dbReference type="Gene3D" id="3.90.190.10">
    <property type="entry name" value="Protein tyrosine phosphatase superfamily"/>
    <property type="match status" value="1"/>
</dbReference>
<sequence>MNIHHLLPIRKAACLLAAASLALASPACIGSVASAPAAVASQWRLDVRQGSDGSQNFRIDPELRCSGSGQASARGIAALSNQLQAVRKADEPLWVIDLRQESHGFWNGEAVSWHGPNNAANAGKDAPAVEADETARLQAVLGHESHSIPMGTSDTASGMQPFTALVRTATTERQEACRNGYGYVRIAATDMQWPEPQAIDAFLTFYRSLAPDSGWLHFHCHAGQGRTTTFMALYEMLRFPGRSLDHVLAHQRTIGGADLAIPGSRYDSLKLFHQYVQENYAAGFTESWSSWLARH</sequence>
<reference evidence="3" key="2">
    <citation type="journal article" date="2007" name="Microb. Ecol.">
        <title>Diversity of phytases in the rumen.</title>
        <authorList>
            <person name="Nakashima B.A."/>
            <person name="McAllister T.A."/>
            <person name="Sharma R."/>
            <person name="Selinger L.B."/>
        </authorList>
    </citation>
    <scope>NUCLEOTIDE SEQUENCE</scope>
    <source>
        <strain evidence="3">ATCC 49690</strain>
    </source>
</reference>
<dbReference type="PROSITE" id="PS50056">
    <property type="entry name" value="TYR_PHOSPHATASE_2"/>
    <property type="match status" value="1"/>
</dbReference>
<dbReference type="SMR" id="Q0ZQJ1"/>
<evidence type="ECO:0000259" key="2">
    <source>
        <dbReference type="PROSITE" id="PS50056"/>
    </source>
</evidence>
<dbReference type="SMART" id="SM01301">
    <property type="entry name" value="PTPlike_phytase"/>
    <property type="match status" value="1"/>
</dbReference>
<evidence type="ECO:0000313" key="3">
    <source>
        <dbReference type="EMBL" id="ABC69361.2"/>
    </source>
</evidence>
<dbReference type="InterPro" id="IPR016130">
    <property type="entry name" value="Tyr_Pase_AS"/>
</dbReference>
<gene>
    <name evidence="3" type="primary">phyBsl</name>
</gene>
<dbReference type="InterPro" id="IPR000387">
    <property type="entry name" value="Tyr_Pase_dom"/>
</dbReference>
<dbReference type="PROSITE" id="PS00383">
    <property type="entry name" value="TYR_PHOSPHATASE_1"/>
    <property type="match status" value="1"/>
</dbReference>